<dbReference type="PANTHER" id="PTHR38693">
    <property type="entry name" value="UBIQUINONE BIOSYNTHESIS PROTEIN UBIJ"/>
    <property type="match status" value="1"/>
</dbReference>
<dbReference type="Proteomes" id="UP000252182">
    <property type="component" value="Chromosome"/>
</dbReference>
<name>A0A345D7Q7_9BURK</name>
<evidence type="ECO:0000313" key="1">
    <source>
        <dbReference type="EMBL" id="AXF84395.1"/>
    </source>
</evidence>
<dbReference type="AlphaFoldDB" id="A0A345D7Q7"/>
<dbReference type="OrthoDB" id="8525483at2"/>
<dbReference type="GO" id="GO:0006744">
    <property type="term" value="P:ubiquinone biosynthetic process"/>
    <property type="evidence" value="ECO:0007669"/>
    <property type="project" value="InterPro"/>
</dbReference>
<accession>A0A345D7Q7</accession>
<gene>
    <name evidence="1" type="ORF">DTO96_100098</name>
</gene>
<sequence>MNLNLAEHLTPRIAQAIARAVRTMAANESWVEPSAAPHVGKSIGLHVPVLGRTLHLRWVVHATDVLQAAIDAEGPATVQLNVSTSVYSGLAQLPFDIQRVMRHVQISGDAQLAEWVNRLVQQLRPDVWEDLSKIVGDVPSFYAQQGAKKIFNHFKGVLSALTQQAQHVMLDETPVLVRHVRLDGFAEEAQQLRYGADRLAQRIERLKHMQGVK</sequence>
<proteinExistence type="predicted"/>
<dbReference type="InterPro" id="IPR038989">
    <property type="entry name" value="UbiJ"/>
</dbReference>
<organism evidence="1 2">
    <name type="scientific">Ephemeroptericola cinctiostellae</name>
    <dbReference type="NCBI Taxonomy" id="2268024"/>
    <lineage>
        <taxon>Bacteria</taxon>
        <taxon>Pseudomonadati</taxon>
        <taxon>Pseudomonadota</taxon>
        <taxon>Betaproteobacteria</taxon>
        <taxon>Burkholderiales</taxon>
        <taxon>Burkholderiaceae</taxon>
        <taxon>Ephemeroptericola</taxon>
    </lineage>
</organism>
<dbReference type="EMBL" id="CP031124">
    <property type="protein sequence ID" value="AXF84395.1"/>
    <property type="molecule type" value="Genomic_DNA"/>
</dbReference>
<dbReference type="RefSeq" id="WP_114561702.1">
    <property type="nucleotide sequence ID" value="NZ_CP031124.1"/>
</dbReference>
<protein>
    <recommendedName>
        <fullName evidence="3">Ubiquinone biosynthesis accessory factor UbiJ</fullName>
    </recommendedName>
</protein>
<keyword evidence="2" id="KW-1185">Reference proteome</keyword>
<reference evidence="2" key="1">
    <citation type="submission" date="2018-07" db="EMBL/GenBank/DDBJ databases">
        <authorList>
            <person name="Kim H."/>
        </authorList>
    </citation>
    <scope>NUCLEOTIDE SEQUENCE [LARGE SCALE GENOMIC DNA]</scope>
    <source>
        <strain evidence="2">F02</strain>
    </source>
</reference>
<evidence type="ECO:0000313" key="2">
    <source>
        <dbReference type="Proteomes" id="UP000252182"/>
    </source>
</evidence>
<dbReference type="PANTHER" id="PTHR38693:SF1">
    <property type="entry name" value="UBIQUINONE BIOSYNTHESIS ACCESSORY FACTOR UBIJ"/>
    <property type="match status" value="1"/>
</dbReference>
<dbReference type="KEGG" id="hyf:DTO96_100098"/>
<evidence type="ECO:0008006" key="3">
    <source>
        <dbReference type="Google" id="ProtNLM"/>
    </source>
</evidence>